<dbReference type="EC" id="2.7.13.3" evidence="3"/>
<dbReference type="SMART" id="SM00388">
    <property type="entry name" value="HisKA"/>
    <property type="match status" value="1"/>
</dbReference>
<dbReference type="GO" id="GO:0005886">
    <property type="term" value="C:plasma membrane"/>
    <property type="evidence" value="ECO:0007669"/>
    <property type="project" value="UniProtKB-SubCell"/>
</dbReference>
<feature type="domain" description="Histidine kinase" evidence="11">
    <location>
        <begin position="216"/>
        <end position="440"/>
    </location>
</feature>
<keyword evidence="14" id="KW-1185">Reference proteome</keyword>
<keyword evidence="5" id="KW-0597">Phosphoprotein</keyword>
<dbReference type="EMBL" id="CP011807">
    <property type="protein sequence ID" value="AKM31394.1"/>
    <property type="molecule type" value="Genomic_DNA"/>
</dbReference>
<dbReference type="InterPro" id="IPR036890">
    <property type="entry name" value="HATPase_C_sf"/>
</dbReference>
<dbReference type="PANTHER" id="PTHR44936">
    <property type="entry name" value="SENSOR PROTEIN CREC"/>
    <property type="match status" value="1"/>
</dbReference>
<keyword evidence="7" id="KW-0547">Nucleotide-binding</keyword>
<dbReference type="GO" id="GO:0000155">
    <property type="term" value="F:phosphorelay sensor kinase activity"/>
    <property type="evidence" value="ECO:0007669"/>
    <property type="project" value="InterPro"/>
</dbReference>
<dbReference type="Gene3D" id="3.30.565.10">
    <property type="entry name" value="Histidine kinase-like ATPase, C-terminal domain"/>
    <property type="match status" value="1"/>
</dbReference>
<organism evidence="13 14">
    <name type="scientific">Pandoraea faecigallinarum</name>
    <dbReference type="NCBI Taxonomy" id="656179"/>
    <lineage>
        <taxon>Bacteria</taxon>
        <taxon>Pseudomonadati</taxon>
        <taxon>Pseudomonadota</taxon>
        <taxon>Betaproteobacteria</taxon>
        <taxon>Burkholderiales</taxon>
        <taxon>Burkholderiaceae</taxon>
        <taxon>Pandoraea</taxon>
    </lineage>
</organism>
<sequence>MFRVLLKLYALVGVSVVASILIITYTFGHLFFDTMNRSAQTQLGGYAWLINEKLGDIPQSEWPKFVAEFAARTQDKIGIEPLENFPVVREYLRKDLEAGLPIVNGTDGEHYAMRLRDSQWVLTSENGTDLSMKQINYLAYAVVALLMLIAVLTWVRWYWSDLKSLNRAAIRFGEGDFSSRAKVSSFSNLTALVRVFNTMADRIERSIKAQKDMINAVSHELRTPIARLDFGLEILQQRRHDPDAHDRINALKGDIRELDDLVTELLSLARLDQITAPPTRQAVSLRLMFDSLAANCTEVLATRAIALDIATEPGADRVEVEPKLLARAVQNLLNNAMRHATRRIVCGAKPGDNGGGSNNGNNGEIVIYVDDDGEGVPAPERTRIFEPFHRLDSSRNRATGGFGLGLAIVRRIALLHGGRVGVDTSPLGGARFTITLPAAPAAQTGSAS</sequence>
<dbReference type="Pfam" id="PF00512">
    <property type="entry name" value="HisKA"/>
    <property type="match status" value="1"/>
</dbReference>
<evidence type="ECO:0000256" key="7">
    <source>
        <dbReference type="ARBA" id="ARBA00022741"/>
    </source>
</evidence>
<evidence type="ECO:0000256" key="6">
    <source>
        <dbReference type="ARBA" id="ARBA00022679"/>
    </source>
</evidence>
<dbReference type="Pfam" id="PF02518">
    <property type="entry name" value="HATPase_c"/>
    <property type="match status" value="1"/>
</dbReference>
<evidence type="ECO:0000256" key="3">
    <source>
        <dbReference type="ARBA" id="ARBA00012438"/>
    </source>
</evidence>
<evidence type="ECO:0000256" key="5">
    <source>
        <dbReference type="ARBA" id="ARBA00022553"/>
    </source>
</evidence>
<dbReference type="InterPro" id="IPR004358">
    <property type="entry name" value="Sig_transdc_His_kin-like_C"/>
</dbReference>
<dbReference type="OrthoDB" id="9804645at2"/>
<dbReference type="PROSITE" id="PS50885">
    <property type="entry name" value="HAMP"/>
    <property type="match status" value="1"/>
</dbReference>
<evidence type="ECO:0000256" key="10">
    <source>
        <dbReference type="SAM" id="Phobius"/>
    </source>
</evidence>
<comment type="subcellular location">
    <subcellularLocation>
        <location evidence="2">Cell membrane</location>
        <topology evidence="2">Multi-pass membrane protein</topology>
    </subcellularLocation>
</comment>
<dbReference type="RefSeq" id="WP_047907190.1">
    <property type="nucleotide sequence ID" value="NZ_CP011807.3"/>
</dbReference>
<keyword evidence="4" id="KW-1003">Cell membrane</keyword>
<keyword evidence="9" id="KW-0067">ATP-binding</keyword>
<dbReference type="InterPro" id="IPR005467">
    <property type="entry name" value="His_kinase_dom"/>
</dbReference>
<keyword evidence="10" id="KW-1133">Transmembrane helix</keyword>
<dbReference type="PATRIC" id="fig|656179.3.peg.3540"/>
<dbReference type="InterPro" id="IPR003594">
    <property type="entry name" value="HATPase_dom"/>
</dbReference>
<dbReference type="GO" id="GO:0005524">
    <property type="term" value="F:ATP binding"/>
    <property type="evidence" value="ECO:0007669"/>
    <property type="project" value="UniProtKB-KW"/>
</dbReference>
<dbReference type="AlphaFoldDB" id="A0A0H3WT51"/>
<dbReference type="SUPFAM" id="SSF47384">
    <property type="entry name" value="Homodimeric domain of signal transducing histidine kinase"/>
    <property type="match status" value="1"/>
</dbReference>
<dbReference type="InterPro" id="IPR036097">
    <property type="entry name" value="HisK_dim/P_sf"/>
</dbReference>
<feature type="transmembrane region" description="Helical" evidence="10">
    <location>
        <begin position="137"/>
        <end position="159"/>
    </location>
</feature>
<evidence type="ECO:0000256" key="9">
    <source>
        <dbReference type="ARBA" id="ARBA00022840"/>
    </source>
</evidence>
<evidence type="ECO:0000256" key="1">
    <source>
        <dbReference type="ARBA" id="ARBA00000085"/>
    </source>
</evidence>
<keyword evidence="6" id="KW-0808">Transferase</keyword>
<keyword evidence="10" id="KW-0812">Transmembrane</keyword>
<evidence type="ECO:0000256" key="8">
    <source>
        <dbReference type="ARBA" id="ARBA00022777"/>
    </source>
</evidence>
<evidence type="ECO:0000256" key="4">
    <source>
        <dbReference type="ARBA" id="ARBA00022475"/>
    </source>
</evidence>
<evidence type="ECO:0000313" key="14">
    <source>
        <dbReference type="Proteomes" id="UP000035651"/>
    </source>
</evidence>
<dbReference type="PROSITE" id="PS50109">
    <property type="entry name" value="HIS_KIN"/>
    <property type="match status" value="1"/>
</dbReference>
<dbReference type="Gene3D" id="1.10.287.130">
    <property type="match status" value="1"/>
</dbReference>
<dbReference type="PRINTS" id="PR00344">
    <property type="entry name" value="BCTRLSENSOR"/>
</dbReference>
<evidence type="ECO:0000259" key="11">
    <source>
        <dbReference type="PROSITE" id="PS50109"/>
    </source>
</evidence>
<dbReference type="Pfam" id="PF00672">
    <property type="entry name" value="HAMP"/>
    <property type="match status" value="1"/>
</dbReference>
<dbReference type="PANTHER" id="PTHR44936:SF10">
    <property type="entry name" value="SENSOR PROTEIN RSTB"/>
    <property type="match status" value="1"/>
</dbReference>
<gene>
    <name evidence="13" type="ORF">AB870_16625</name>
</gene>
<feature type="transmembrane region" description="Helical" evidence="10">
    <location>
        <begin position="6"/>
        <end position="32"/>
    </location>
</feature>
<evidence type="ECO:0000259" key="12">
    <source>
        <dbReference type="PROSITE" id="PS50885"/>
    </source>
</evidence>
<dbReference type="KEGG" id="pfg:AB870_16625"/>
<reference evidence="13" key="1">
    <citation type="submission" date="2016-06" db="EMBL/GenBank/DDBJ databases">
        <title>Complete Genome Sequence of Pandoraea faecigallinarum DSM-23572.</title>
        <authorList>
            <person name="Yong D."/>
            <person name="Ee R."/>
            <person name="Lim Y.-L."/>
            <person name="Yin W.-F."/>
            <person name="Chan K.-G."/>
        </authorList>
    </citation>
    <scope>NUCLEOTIDE SEQUENCE</scope>
    <source>
        <strain evidence="13">DSM 23572</strain>
    </source>
</reference>
<name>A0A0H3WT51_9BURK</name>
<proteinExistence type="predicted"/>
<accession>A0A0H3WT51</accession>
<evidence type="ECO:0000256" key="2">
    <source>
        <dbReference type="ARBA" id="ARBA00004651"/>
    </source>
</evidence>
<dbReference type="InterPro" id="IPR003661">
    <property type="entry name" value="HisK_dim/P_dom"/>
</dbReference>
<protein>
    <recommendedName>
        <fullName evidence="3">histidine kinase</fullName>
        <ecNumber evidence="3">2.7.13.3</ecNumber>
    </recommendedName>
</protein>
<dbReference type="CDD" id="cd06225">
    <property type="entry name" value="HAMP"/>
    <property type="match status" value="1"/>
</dbReference>
<keyword evidence="8" id="KW-0418">Kinase</keyword>
<dbReference type="SUPFAM" id="SSF55874">
    <property type="entry name" value="ATPase domain of HSP90 chaperone/DNA topoisomerase II/histidine kinase"/>
    <property type="match status" value="1"/>
</dbReference>
<evidence type="ECO:0000313" key="13">
    <source>
        <dbReference type="EMBL" id="AKM31394.1"/>
    </source>
</evidence>
<dbReference type="InterPro" id="IPR003660">
    <property type="entry name" value="HAMP_dom"/>
</dbReference>
<comment type="catalytic activity">
    <reaction evidence="1">
        <text>ATP + protein L-histidine = ADP + protein N-phospho-L-histidine.</text>
        <dbReference type="EC" id="2.7.13.3"/>
    </reaction>
</comment>
<dbReference type="SMART" id="SM00304">
    <property type="entry name" value="HAMP"/>
    <property type="match status" value="1"/>
</dbReference>
<dbReference type="STRING" id="656179.AB870_16625"/>
<dbReference type="SMART" id="SM00387">
    <property type="entry name" value="HATPase_c"/>
    <property type="match status" value="1"/>
</dbReference>
<dbReference type="CDD" id="cd00082">
    <property type="entry name" value="HisKA"/>
    <property type="match status" value="1"/>
</dbReference>
<keyword evidence="10" id="KW-0472">Membrane</keyword>
<dbReference type="InterPro" id="IPR050980">
    <property type="entry name" value="2C_sensor_his_kinase"/>
</dbReference>
<feature type="domain" description="HAMP" evidence="12">
    <location>
        <begin position="156"/>
        <end position="208"/>
    </location>
</feature>
<dbReference type="Proteomes" id="UP000035651">
    <property type="component" value="Chromosome"/>
</dbReference>